<dbReference type="InterPro" id="IPR022385">
    <property type="entry name" value="Rhs_assc_core"/>
</dbReference>
<evidence type="ECO:0000313" key="4">
    <source>
        <dbReference type="Proteomes" id="UP000027064"/>
    </source>
</evidence>
<feature type="compositionally biased region" description="Basic and acidic residues" evidence="1">
    <location>
        <begin position="1185"/>
        <end position="1212"/>
    </location>
</feature>
<dbReference type="NCBIfam" id="TIGR03696">
    <property type="entry name" value="Rhs_assc_core"/>
    <property type="match status" value="1"/>
</dbReference>
<dbReference type="Proteomes" id="UP000027064">
    <property type="component" value="Unassembled WGS sequence"/>
</dbReference>
<dbReference type="EMBL" id="JNCA01000020">
    <property type="protein sequence ID" value="KDN54720.1"/>
    <property type="molecule type" value="Genomic_DNA"/>
</dbReference>
<evidence type="ECO:0000313" key="3">
    <source>
        <dbReference type="EMBL" id="KDN54720.1"/>
    </source>
</evidence>
<protein>
    <submittedName>
        <fullName evidence="3">RHS repeat-associated core domain protein-containing protein</fullName>
    </submittedName>
</protein>
<evidence type="ECO:0000256" key="1">
    <source>
        <dbReference type="SAM" id="MobiDB-lite"/>
    </source>
</evidence>
<name>A0A066WVM7_9FLAO</name>
<dbReference type="eggNOG" id="COG3209">
    <property type="taxonomic scope" value="Bacteria"/>
</dbReference>
<dbReference type="STRING" id="1492738.FEM21_22340"/>
<sequence>MSAVIQPTSTVSTGSFTITNYNASYTYSAIPSAGVIFSGATVTAPPGNYIIVASLGGNSSSPSANVTVNAQPIIYNILSNENYIHTITPTTPTTNVNSLNNNEKIETIAYFDGLGRPMQNIGIRAGGNSHDIITPIEYDTFGRQVKDYLPYAAVSDGGLYRGSALAEVIPYYSNNSKYENTTNPYSEKQLEASPLNRILKQASPGYDWRLGSGNEIKLDYQSNGVNEVKNFGVSLSFADDTYTPTLTGGTTSYNVNELYKTVTKDENWQSGQLNPKDHTTEEFKDKQDKIILKRTYDNNIIHDTYYVYDDYGNLTYVIPPKASDLGVSSNSANQSNVSSTELVSSGNTLNLTATNSITLSDGFHAQAGSTFTATITGTANGNTNVLDELCYQYKYDYRNRLVEKKLPGKEWEYIVYDKLDRAVLTQDPNLKAQNKWLFTKYDAFSRPVYTGLISSSKSRTGLQGDLNLETIHFESRGTTPPLDGISTYYTNNSFPRTDIVELHIINYYDDYDFDKDGGVSEPVGTNPQIIPSTATKSLATGSKIRVLGSSNWITNVFYYDEKGRPIYNYSNNNFLGSIQKVKTDLDFVGKAMKTTTNHTKNNLTTTIIDNFTYDHQGRLLTQIQKINNQAEELLVSNVYDELGQLKEKGVGGKTTQSRLQKVDYTYNIRGWLKGINDSNSSNNDITMESGDLFGFKINYNNPSTGTALFNGNISQTYWKTTNPIDTNLKNYNYSYDALNRLTAAQYSLSTPNRFNENLTYDKNGNIMTLVRTGNTDANGSVFGTMDNLAYTYLGNRLNTVEDSSGSTEGFKDGSHTNQEYTYDDNGNMKTDANKGITAIAYNHLNLPTDVTLGGGTIHYDYDATGVKQRKIAAGTATDYAGGFQYEGVNLKFFPTAEGYAENNNGTFSYIYQYKDHLGNVRLSYKDVGTTTPSLHIVEESNYYPFGLKQKVTGELINNSSYKYKYNGKELQDENIGGVQLNLYDYGARNYDPALGRWMNIDPLAEKFSKISPYTYVANNPLNAIDPDGRDIIFLTRNNDGSVKEQFKYRNGNFYHENGKRYNPGKEGVSKTMYKVLTAYRTIEKSNDKILKNQLHTLEKSEQTHYVEQSPNKENAVTSLNRDASYFGKPAGTQTEYDFDVKYDGEKSDLGVVAHEMRHQFDHDIGNMQDNAKVNDANDPSEIRAVHNENRARKLEGKKPLSTYDGKEIDPEKLANPPNNRQK</sequence>
<feature type="domain" description="DUF6443" evidence="2">
    <location>
        <begin position="86"/>
        <end position="221"/>
    </location>
</feature>
<reference evidence="3 4" key="1">
    <citation type="submission" date="2014-05" db="EMBL/GenBank/DDBJ databases">
        <title>Genome Sequence of Flavobacterium sp. EM1321.</title>
        <authorList>
            <person name="Shin S.-K."/>
            <person name="Yi H."/>
        </authorList>
    </citation>
    <scope>NUCLEOTIDE SEQUENCE [LARGE SCALE GENOMIC DNA]</scope>
    <source>
        <strain evidence="3 4">EM1321</strain>
    </source>
</reference>
<gene>
    <name evidence="3" type="ORF">FEM21_22340</name>
</gene>
<keyword evidence="4" id="KW-1185">Reference proteome</keyword>
<dbReference type="NCBIfam" id="NF045639">
    <property type="entry name" value="GCX_COOH"/>
    <property type="match status" value="1"/>
</dbReference>
<feature type="region of interest" description="Disordered" evidence="1">
    <location>
        <begin position="1185"/>
        <end position="1222"/>
    </location>
</feature>
<evidence type="ECO:0000259" key="2">
    <source>
        <dbReference type="Pfam" id="PF20041"/>
    </source>
</evidence>
<accession>A0A066WVM7</accession>
<dbReference type="PATRIC" id="fig|1492738.3.peg.2222"/>
<dbReference type="Gene3D" id="2.180.10.10">
    <property type="entry name" value="RHS repeat-associated core"/>
    <property type="match status" value="1"/>
</dbReference>
<dbReference type="PANTHER" id="PTHR32305">
    <property type="match status" value="1"/>
</dbReference>
<dbReference type="AlphaFoldDB" id="A0A066WVM7"/>
<dbReference type="InterPro" id="IPR045619">
    <property type="entry name" value="DUF6443"/>
</dbReference>
<dbReference type="Pfam" id="PF20041">
    <property type="entry name" value="DUF6443"/>
    <property type="match status" value="1"/>
</dbReference>
<dbReference type="InterPro" id="IPR055015">
    <property type="entry name" value="GCX_COOH"/>
</dbReference>
<organism evidence="3 4">
    <name type="scientific">Flavobacterium seoulense</name>
    <dbReference type="NCBI Taxonomy" id="1492738"/>
    <lineage>
        <taxon>Bacteria</taxon>
        <taxon>Pseudomonadati</taxon>
        <taxon>Bacteroidota</taxon>
        <taxon>Flavobacteriia</taxon>
        <taxon>Flavobacteriales</taxon>
        <taxon>Flavobacteriaceae</taxon>
        <taxon>Flavobacterium</taxon>
    </lineage>
</organism>
<dbReference type="PANTHER" id="PTHR32305:SF15">
    <property type="entry name" value="PROTEIN RHSA-RELATED"/>
    <property type="match status" value="1"/>
</dbReference>
<comment type="caution">
    <text evidence="3">The sequence shown here is derived from an EMBL/GenBank/DDBJ whole genome shotgun (WGS) entry which is preliminary data.</text>
</comment>
<proteinExistence type="predicted"/>
<dbReference type="InterPro" id="IPR050708">
    <property type="entry name" value="T6SS_VgrG/RHS"/>
</dbReference>